<name>A0A855XYY0_9BACL</name>
<evidence type="ECO:0000313" key="3">
    <source>
        <dbReference type="Proteomes" id="UP000247078"/>
    </source>
</evidence>
<sequence length="164" mass="19172">MRTKPAMEKRRYLHPPYLLYKVLRQMGVVKVIPKISTINWSNLTTDFKELGGMTSVAPYKPRAKQGLVCKKSGKTFQKKCSSNHLFTCCDRRIRAIMQYHEHRDTHLAGKKARYRENKDAFRRLALVKHHKDKVMEEFQDLKATCGFRLRVITEIMDSKTEGGQ</sequence>
<evidence type="ECO:0000313" key="4">
    <source>
        <dbReference type="Proteomes" id="UP000248827"/>
    </source>
</evidence>
<dbReference type="EMBL" id="QLLI01000021">
    <property type="protein sequence ID" value="RAI85716.1"/>
    <property type="molecule type" value="Genomic_DNA"/>
</dbReference>
<dbReference type="Proteomes" id="UP000248827">
    <property type="component" value="Unassembled WGS sequence"/>
</dbReference>
<dbReference type="OrthoDB" id="2631544at2"/>
<dbReference type="RefSeq" id="WP_090999798.1">
    <property type="nucleotide sequence ID" value="NZ_QGTZ01000002.1"/>
</dbReference>
<protein>
    <submittedName>
        <fullName evidence="1">Uncharacterized protein</fullName>
    </submittedName>
</protein>
<proteinExistence type="predicted"/>
<dbReference type="EMBL" id="QGTZ01000002">
    <property type="protein sequence ID" value="PWW43792.1"/>
    <property type="molecule type" value="Genomic_DNA"/>
</dbReference>
<evidence type="ECO:0000313" key="1">
    <source>
        <dbReference type="EMBL" id="PWW43792.1"/>
    </source>
</evidence>
<reference evidence="1 3" key="1">
    <citation type="submission" date="2018-05" db="EMBL/GenBank/DDBJ databases">
        <title>Freshwater and sediment microbial communities from various areas in North America, analyzing microbe dynamics in response to fracking.</title>
        <authorList>
            <person name="Lamendella R."/>
        </authorList>
    </citation>
    <scope>NUCLEOTIDE SEQUENCE [LARGE SCALE GENOMIC DNA]</scope>
    <source>
        <strain evidence="1 3">DB-3</strain>
        <strain evidence="2 4">NG-13</strain>
    </source>
</reference>
<keyword evidence="4" id="KW-1185">Reference proteome</keyword>
<organism evidence="1 3">
    <name type="scientific">Paenibacillus pabuli</name>
    <dbReference type="NCBI Taxonomy" id="1472"/>
    <lineage>
        <taxon>Bacteria</taxon>
        <taxon>Bacillati</taxon>
        <taxon>Bacillota</taxon>
        <taxon>Bacilli</taxon>
        <taxon>Bacillales</taxon>
        <taxon>Paenibacillaceae</taxon>
        <taxon>Paenibacillus</taxon>
    </lineage>
</organism>
<dbReference type="Proteomes" id="UP000247078">
    <property type="component" value="Unassembled WGS sequence"/>
</dbReference>
<comment type="caution">
    <text evidence="1">The sequence shown here is derived from an EMBL/GenBank/DDBJ whole genome shotgun (WGS) entry which is preliminary data.</text>
</comment>
<gene>
    <name evidence="2" type="ORF">DET54_12173</name>
    <name evidence="1" type="ORF">DET56_10218</name>
</gene>
<evidence type="ECO:0000313" key="2">
    <source>
        <dbReference type="EMBL" id="RAI85716.1"/>
    </source>
</evidence>
<dbReference type="AlphaFoldDB" id="A0A855XYY0"/>
<accession>A0A855XYY0</accession>